<name>A0AAW4RJA1_XANCI</name>
<feature type="region of interest" description="Disordered" evidence="1">
    <location>
        <begin position="34"/>
        <end position="80"/>
    </location>
</feature>
<dbReference type="EMBL" id="LOKL01000002">
    <property type="protein sequence ID" value="MBZ3922884.1"/>
    <property type="molecule type" value="Genomic_DNA"/>
</dbReference>
<dbReference type="RefSeq" id="WP_089112173.1">
    <property type="nucleotide sequence ID" value="NZ_LOKL01000002.1"/>
</dbReference>
<dbReference type="AlphaFoldDB" id="A0AAW4RJA1"/>
<sequence>MSQIAESDQDTSHTRQLIDDAAARRCLTACSAADHAHAEDLRRRGHSRPRSTHLARHERIAVAGKHEEAASRDLAQELRA</sequence>
<feature type="compositionally biased region" description="Basic and acidic residues" evidence="1">
    <location>
        <begin position="55"/>
        <end position="80"/>
    </location>
</feature>
<reference evidence="2" key="1">
    <citation type="submission" date="2015-12" db="EMBL/GenBank/DDBJ databases">
        <authorList>
            <person name="Bansal K."/>
            <person name="Midha S."/>
            <person name="Patil P.B."/>
        </authorList>
    </citation>
    <scope>NUCLEOTIDE SEQUENCE</scope>
    <source>
        <strain evidence="2">LMG867</strain>
    </source>
</reference>
<proteinExistence type="predicted"/>
<dbReference type="Proteomes" id="UP000825388">
    <property type="component" value="Unassembled WGS sequence"/>
</dbReference>
<comment type="caution">
    <text evidence="2">The sequence shown here is derived from an EMBL/GenBank/DDBJ whole genome shotgun (WGS) entry which is preliminary data.</text>
</comment>
<gene>
    <name evidence="2" type="ORF">Xseb_04165</name>
</gene>
<evidence type="ECO:0000313" key="3">
    <source>
        <dbReference type="Proteomes" id="UP000825388"/>
    </source>
</evidence>
<feature type="compositionally biased region" description="Basic residues" evidence="1">
    <location>
        <begin position="43"/>
        <end position="54"/>
    </location>
</feature>
<accession>A0AAW4RJA1</accession>
<evidence type="ECO:0000256" key="1">
    <source>
        <dbReference type="SAM" id="MobiDB-lite"/>
    </source>
</evidence>
<evidence type="ECO:0000313" key="2">
    <source>
        <dbReference type="EMBL" id="MBZ3922884.1"/>
    </source>
</evidence>
<organism evidence="2 3">
    <name type="scientific">Xanthomonas citri pv. sesbaniae</name>
    <dbReference type="NCBI Taxonomy" id="473425"/>
    <lineage>
        <taxon>Bacteria</taxon>
        <taxon>Pseudomonadati</taxon>
        <taxon>Pseudomonadota</taxon>
        <taxon>Gammaproteobacteria</taxon>
        <taxon>Lysobacterales</taxon>
        <taxon>Lysobacteraceae</taxon>
        <taxon>Xanthomonas</taxon>
    </lineage>
</organism>
<protein>
    <submittedName>
        <fullName evidence="2">Uncharacterized protein</fullName>
    </submittedName>
</protein>